<evidence type="ECO:0000313" key="5">
    <source>
        <dbReference type="Proteomes" id="UP000269721"/>
    </source>
</evidence>
<dbReference type="PANTHER" id="PTHR11538:SF26">
    <property type="entry name" value="FERREDOXIN-FOLD ANTICODON-BINDING DOMAIN-CONTAINING PROTEIN 1"/>
    <property type="match status" value="1"/>
</dbReference>
<gene>
    <name evidence="4" type="ORF">BDK51DRAFT_19525</name>
</gene>
<feature type="region of interest" description="Disordered" evidence="1">
    <location>
        <begin position="202"/>
        <end position="238"/>
    </location>
</feature>
<evidence type="ECO:0000256" key="2">
    <source>
        <dbReference type="SAM" id="SignalP"/>
    </source>
</evidence>
<dbReference type="OrthoDB" id="273345at2759"/>
<sequence length="238" mass="26163">GNFSFSSALLTRLHGASALTATSYDPEPVALQKYPDLDAHVSAVREMGGTVLFGVDATELEKCKPLRGMLFDKIVFNFPHVGAGIKDQERNVIANQNLIRAFFVSAAAFLRPSTSTTQSGRILLTTKTGMPYDLWDVRAQAKLTGELELVESFLFESSLYEGYAHRRTIGFKEGVSSEENEEIRGGDGPRTFAFGLKEEVAFEEEEEIPSKGKKRDVKGQGGTAKKRKKGDESSDDED</sequence>
<evidence type="ECO:0000256" key="1">
    <source>
        <dbReference type="SAM" id="MobiDB-lite"/>
    </source>
</evidence>
<dbReference type="EMBL" id="KZ994056">
    <property type="protein sequence ID" value="RKO93962.1"/>
    <property type="molecule type" value="Genomic_DNA"/>
</dbReference>
<dbReference type="AlphaFoldDB" id="A0A4P9WN82"/>
<dbReference type="GO" id="GO:0070475">
    <property type="term" value="P:rRNA base methylation"/>
    <property type="evidence" value="ECO:0007669"/>
    <property type="project" value="InterPro"/>
</dbReference>
<feature type="non-terminal residue" evidence="4">
    <location>
        <position position="1"/>
    </location>
</feature>
<reference evidence="5" key="1">
    <citation type="journal article" date="2018" name="Nat. Microbiol.">
        <title>Leveraging single-cell genomics to expand the fungal tree of life.</title>
        <authorList>
            <person name="Ahrendt S.R."/>
            <person name="Quandt C.A."/>
            <person name="Ciobanu D."/>
            <person name="Clum A."/>
            <person name="Salamov A."/>
            <person name="Andreopoulos B."/>
            <person name="Cheng J.F."/>
            <person name="Woyke T."/>
            <person name="Pelin A."/>
            <person name="Henrissat B."/>
            <person name="Reynolds N.K."/>
            <person name="Benny G.L."/>
            <person name="Smith M.E."/>
            <person name="James T.Y."/>
            <person name="Grigoriev I.V."/>
        </authorList>
    </citation>
    <scope>NUCLEOTIDE SEQUENCE [LARGE SCALE GENOMIC DNA]</scope>
</reference>
<protein>
    <recommendedName>
        <fullName evidence="3">25S rRNA (uridine-N(3))-methyltransferase BMT5-like domain-containing protein</fullName>
    </recommendedName>
</protein>
<dbReference type="Proteomes" id="UP000269721">
    <property type="component" value="Unassembled WGS sequence"/>
</dbReference>
<feature type="domain" description="25S rRNA (uridine-N(3))-methyltransferase BMT5-like" evidence="3">
    <location>
        <begin position="1"/>
        <end position="167"/>
    </location>
</feature>
<feature type="chain" id="PRO_5020458295" description="25S rRNA (uridine-N(3))-methyltransferase BMT5-like domain-containing protein" evidence="2">
    <location>
        <begin position="19"/>
        <end position="238"/>
    </location>
</feature>
<dbReference type="InterPro" id="IPR019446">
    <property type="entry name" value="BMT5-like"/>
</dbReference>
<organism evidence="4 5">
    <name type="scientific">Blyttiomyces helicus</name>
    <dbReference type="NCBI Taxonomy" id="388810"/>
    <lineage>
        <taxon>Eukaryota</taxon>
        <taxon>Fungi</taxon>
        <taxon>Fungi incertae sedis</taxon>
        <taxon>Chytridiomycota</taxon>
        <taxon>Chytridiomycota incertae sedis</taxon>
        <taxon>Chytridiomycetes</taxon>
        <taxon>Chytridiomycetes incertae sedis</taxon>
        <taxon>Blyttiomyces</taxon>
    </lineage>
</organism>
<name>A0A4P9WN82_9FUNG</name>
<dbReference type="PANTHER" id="PTHR11538">
    <property type="entry name" value="PHENYLALANYL-TRNA SYNTHETASE"/>
    <property type="match status" value="1"/>
</dbReference>
<evidence type="ECO:0000313" key="4">
    <source>
        <dbReference type="EMBL" id="RKO93962.1"/>
    </source>
</evidence>
<feature type="signal peptide" evidence="2">
    <location>
        <begin position="1"/>
        <end position="18"/>
    </location>
</feature>
<accession>A0A4P9WN82</accession>
<proteinExistence type="predicted"/>
<evidence type="ECO:0000259" key="3">
    <source>
        <dbReference type="Pfam" id="PF10354"/>
    </source>
</evidence>
<dbReference type="GO" id="GO:0005737">
    <property type="term" value="C:cytoplasm"/>
    <property type="evidence" value="ECO:0007669"/>
    <property type="project" value="TreeGrafter"/>
</dbReference>
<dbReference type="GO" id="GO:0070042">
    <property type="term" value="F:rRNA (uridine-N3-)-methyltransferase activity"/>
    <property type="evidence" value="ECO:0007669"/>
    <property type="project" value="InterPro"/>
</dbReference>
<keyword evidence="2" id="KW-0732">Signal</keyword>
<dbReference type="Pfam" id="PF10354">
    <property type="entry name" value="BMT5-like"/>
    <property type="match status" value="1"/>
</dbReference>
<keyword evidence="5" id="KW-1185">Reference proteome</keyword>